<dbReference type="Gene3D" id="3.40.50.150">
    <property type="entry name" value="Vaccinia Virus protein VP39"/>
    <property type="match status" value="1"/>
</dbReference>
<dbReference type="InterPro" id="IPR041698">
    <property type="entry name" value="Methyltransf_25"/>
</dbReference>
<keyword evidence="3" id="KW-0949">S-adenosyl-L-methionine</keyword>
<keyword evidence="2 5" id="KW-0808">Transferase</keyword>
<protein>
    <submittedName>
        <fullName evidence="5">Class I SAM-dependent methyltransferase</fullName>
    </submittedName>
</protein>
<accession>A0A7M1SP86</accession>
<reference evidence="5 6" key="1">
    <citation type="submission" date="2020-10" db="EMBL/GenBank/DDBJ databases">
        <title>Haloactinobacterium sp. RN3S43, a bacterium isolated from saline soil.</title>
        <authorList>
            <person name="Sun J.-Q."/>
        </authorList>
    </citation>
    <scope>NUCLEOTIDE SEQUENCE [LARGE SCALE GENOMIC DNA]</scope>
    <source>
        <strain evidence="5 6">RN3S43</strain>
    </source>
</reference>
<dbReference type="GO" id="GO:0032259">
    <property type="term" value="P:methylation"/>
    <property type="evidence" value="ECO:0007669"/>
    <property type="project" value="UniProtKB-KW"/>
</dbReference>
<dbReference type="GO" id="GO:0008168">
    <property type="term" value="F:methyltransferase activity"/>
    <property type="evidence" value="ECO:0007669"/>
    <property type="project" value="UniProtKB-KW"/>
</dbReference>
<evidence type="ECO:0000313" key="5">
    <source>
        <dbReference type="EMBL" id="QOR69358.1"/>
    </source>
</evidence>
<dbReference type="RefSeq" id="WP_193495686.1">
    <property type="nucleotide sequence ID" value="NZ_CP063169.1"/>
</dbReference>
<dbReference type="EMBL" id="CP063169">
    <property type="protein sequence ID" value="QOR69358.1"/>
    <property type="molecule type" value="Genomic_DNA"/>
</dbReference>
<evidence type="ECO:0000313" key="6">
    <source>
        <dbReference type="Proteomes" id="UP000593758"/>
    </source>
</evidence>
<dbReference type="Pfam" id="PF13649">
    <property type="entry name" value="Methyltransf_25"/>
    <property type="match status" value="1"/>
</dbReference>
<keyword evidence="1 5" id="KW-0489">Methyltransferase</keyword>
<evidence type="ECO:0000256" key="2">
    <source>
        <dbReference type="ARBA" id="ARBA00022679"/>
    </source>
</evidence>
<dbReference type="PANTHER" id="PTHR43464">
    <property type="entry name" value="METHYLTRANSFERASE"/>
    <property type="match status" value="1"/>
</dbReference>
<dbReference type="SUPFAM" id="SSF53335">
    <property type="entry name" value="S-adenosyl-L-methionine-dependent methyltransferases"/>
    <property type="match status" value="1"/>
</dbReference>
<evidence type="ECO:0000256" key="3">
    <source>
        <dbReference type="ARBA" id="ARBA00022691"/>
    </source>
</evidence>
<dbReference type="CDD" id="cd02440">
    <property type="entry name" value="AdoMet_MTases"/>
    <property type="match status" value="1"/>
</dbReference>
<dbReference type="PANTHER" id="PTHR43464:SF19">
    <property type="entry name" value="UBIQUINONE BIOSYNTHESIS O-METHYLTRANSFERASE, MITOCHONDRIAL"/>
    <property type="match status" value="1"/>
</dbReference>
<dbReference type="AlphaFoldDB" id="A0A7M1SP86"/>
<dbReference type="KEGG" id="halt:IM660_11675"/>
<proteinExistence type="predicted"/>
<dbReference type="InterPro" id="IPR029063">
    <property type="entry name" value="SAM-dependent_MTases_sf"/>
</dbReference>
<keyword evidence="6" id="KW-1185">Reference proteome</keyword>
<sequence>MVEKNLWAQKVEQDPQHSHWYVQRFKNMAAEGADLHGEARMIDAILPRGARVLDAGSGPGRLGGELARRGHTVVGVDVDPVLIDAAQAEFGDCTWLLQDLAELDLAGAGVREPFDVVVAAGNVMAFLAPSTRRTVVTNLAGALAPEGRLVVGFGAGRGYAVEEFFADARSAGLTEDVRLATWDLRPWTPDAGFLVAILRTA</sequence>
<name>A0A7M1SP86_9MICO</name>
<organism evidence="5 6">
    <name type="scientific">Ruania alkalisoli</name>
    <dbReference type="NCBI Taxonomy" id="2779775"/>
    <lineage>
        <taxon>Bacteria</taxon>
        <taxon>Bacillati</taxon>
        <taxon>Actinomycetota</taxon>
        <taxon>Actinomycetes</taxon>
        <taxon>Micrococcales</taxon>
        <taxon>Ruaniaceae</taxon>
        <taxon>Ruania</taxon>
    </lineage>
</organism>
<dbReference type="Proteomes" id="UP000593758">
    <property type="component" value="Chromosome"/>
</dbReference>
<evidence type="ECO:0000259" key="4">
    <source>
        <dbReference type="Pfam" id="PF13649"/>
    </source>
</evidence>
<gene>
    <name evidence="5" type="ORF">IM660_11675</name>
</gene>
<evidence type="ECO:0000256" key="1">
    <source>
        <dbReference type="ARBA" id="ARBA00022603"/>
    </source>
</evidence>
<feature type="domain" description="Methyltransferase" evidence="4">
    <location>
        <begin position="52"/>
        <end position="147"/>
    </location>
</feature>